<evidence type="ECO:0000313" key="2">
    <source>
        <dbReference type="EMBL" id="KXB90135.1"/>
    </source>
</evidence>
<protein>
    <submittedName>
        <fullName evidence="2">Uncharacterized protein</fullName>
    </submittedName>
</protein>
<keyword evidence="1" id="KW-1133">Transmembrane helix</keyword>
<evidence type="ECO:0000256" key="1">
    <source>
        <dbReference type="SAM" id="Phobius"/>
    </source>
</evidence>
<dbReference type="Proteomes" id="UP000070160">
    <property type="component" value="Unassembled WGS sequence"/>
</dbReference>
<feature type="transmembrane region" description="Helical" evidence="1">
    <location>
        <begin position="21"/>
        <end position="42"/>
    </location>
</feature>
<dbReference type="EMBL" id="LSDT01000050">
    <property type="protein sequence ID" value="KXB90135.1"/>
    <property type="molecule type" value="Genomic_DNA"/>
</dbReference>
<name>A0A134CD57_9FIRM</name>
<proteinExistence type="predicted"/>
<sequence length="48" mass="5224">MNTLGISKQGYREIKNLGWDGFRFSGSIILFGPFTLVFSTTVGGPLSL</sequence>
<comment type="caution">
    <text evidence="2">The sequence shown here is derived from an EMBL/GenBank/DDBJ whole genome shotgun (WGS) entry which is preliminary data.</text>
</comment>
<evidence type="ECO:0000313" key="3">
    <source>
        <dbReference type="Proteomes" id="UP000070160"/>
    </source>
</evidence>
<reference evidence="3" key="1">
    <citation type="submission" date="2016-01" db="EMBL/GenBank/DDBJ databases">
        <authorList>
            <person name="Mitreva M."/>
            <person name="Pepin K.H."/>
            <person name="Mihindukulasuriya K.A."/>
            <person name="Fulton R."/>
            <person name="Fronick C."/>
            <person name="O'Laughlin M."/>
            <person name="Miner T."/>
            <person name="Herter B."/>
            <person name="Rosa B.A."/>
            <person name="Cordes M."/>
            <person name="Tomlinson C."/>
            <person name="Wollam A."/>
            <person name="Palsikar V.B."/>
            <person name="Mardis E.R."/>
            <person name="Wilson R.K."/>
        </authorList>
    </citation>
    <scope>NUCLEOTIDE SEQUENCE [LARGE SCALE GENOMIC DNA]</scope>
    <source>
        <strain evidence="3">KA00182</strain>
    </source>
</reference>
<keyword evidence="1" id="KW-0812">Transmembrane</keyword>
<keyword evidence="1" id="KW-0472">Membrane</keyword>
<dbReference type="AlphaFoldDB" id="A0A134CD57"/>
<organism evidence="2 3">
    <name type="scientific">Megasphaera hutchinsoni</name>
    <dbReference type="NCBI Taxonomy" id="1588748"/>
    <lineage>
        <taxon>Bacteria</taxon>
        <taxon>Bacillati</taxon>
        <taxon>Bacillota</taxon>
        <taxon>Negativicutes</taxon>
        <taxon>Veillonellales</taxon>
        <taxon>Veillonellaceae</taxon>
        <taxon>Megasphaera</taxon>
    </lineage>
</organism>
<accession>A0A134CD57</accession>
<gene>
    <name evidence="2" type="ORF">HMPREF3182_01448</name>
</gene>
<keyword evidence="3" id="KW-1185">Reference proteome</keyword>